<evidence type="ECO:0000256" key="1">
    <source>
        <dbReference type="SAM" id="Phobius"/>
    </source>
</evidence>
<keyword evidence="1" id="KW-0812">Transmembrane</keyword>
<dbReference type="KEGG" id="mfv:Mfer_0066"/>
<feature type="transmembrane region" description="Helical" evidence="1">
    <location>
        <begin position="128"/>
        <end position="148"/>
    </location>
</feature>
<reference evidence="2 3" key="1">
    <citation type="journal article" date="2010" name="Stand. Genomic Sci.">
        <title>Complete genome sequence of Methanothermus fervidus type strain (V24S).</title>
        <authorList>
            <person name="Anderson I."/>
            <person name="Djao O.D."/>
            <person name="Misra M."/>
            <person name="Chertkov O."/>
            <person name="Nolan M."/>
            <person name="Lucas S."/>
            <person name="Lapidus A."/>
            <person name="Del Rio T.G."/>
            <person name="Tice H."/>
            <person name="Cheng J.F."/>
            <person name="Tapia R."/>
            <person name="Han C."/>
            <person name="Goodwin L."/>
            <person name="Pitluck S."/>
            <person name="Liolios K."/>
            <person name="Ivanova N."/>
            <person name="Mavromatis K."/>
            <person name="Mikhailova N."/>
            <person name="Pati A."/>
            <person name="Brambilla E."/>
            <person name="Chen A."/>
            <person name="Palaniappan K."/>
            <person name="Land M."/>
            <person name="Hauser L."/>
            <person name="Chang Y.J."/>
            <person name="Jeffries C.D."/>
            <person name="Sikorski J."/>
            <person name="Spring S."/>
            <person name="Rohde M."/>
            <person name="Eichinger K."/>
            <person name="Huber H."/>
            <person name="Wirth R."/>
            <person name="Goker M."/>
            <person name="Detter J.C."/>
            <person name="Woyke T."/>
            <person name="Bristow J."/>
            <person name="Eisen J.A."/>
            <person name="Markowitz V."/>
            <person name="Hugenholtz P."/>
            <person name="Klenk H.P."/>
            <person name="Kyrpides N.C."/>
        </authorList>
    </citation>
    <scope>NUCLEOTIDE SEQUENCE [LARGE SCALE GENOMIC DNA]</scope>
    <source>
        <strain evidence="3">ATCC 43054 / DSM 2088 / JCM 10308 / V24 S</strain>
    </source>
</reference>
<feature type="transmembrane region" description="Helical" evidence="1">
    <location>
        <begin position="6"/>
        <end position="22"/>
    </location>
</feature>
<gene>
    <name evidence="2" type="ordered locus">Mfer_0066</name>
</gene>
<keyword evidence="1" id="KW-0472">Membrane</keyword>
<evidence type="ECO:0000313" key="3">
    <source>
        <dbReference type="Proteomes" id="UP000002315"/>
    </source>
</evidence>
<organism evidence="2 3">
    <name type="scientific">Methanothermus fervidus (strain ATCC 43054 / DSM 2088 / JCM 10308 / V24 S)</name>
    <dbReference type="NCBI Taxonomy" id="523846"/>
    <lineage>
        <taxon>Archaea</taxon>
        <taxon>Methanobacteriati</taxon>
        <taxon>Methanobacteriota</taxon>
        <taxon>Methanomada group</taxon>
        <taxon>Methanobacteria</taxon>
        <taxon>Methanobacteriales</taxon>
        <taxon>Methanothermaceae</taxon>
        <taxon>Methanothermus</taxon>
    </lineage>
</organism>
<accession>E3GWY1</accession>
<dbReference type="OrthoDB" id="81991at2157"/>
<name>E3GWY1_METFV</name>
<feature type="transmembrane region" description="Helical" evidence="1">
    <location>
        <begin position="185"/>
        <end position="216"/>
    </location>
</feature>
<feature type="transmembrane region" description="Helical" evidence="1">
    <location>
        <begin position="96"/>
        <end position="116"/>
    </location>
</feature>
<evidence type="ECO:0000313" key="2">
    <source>
        <dbReference type="EMBL" id="ADP76870.1"/>
    </source>
</evidence>
<dbReference type="STRING" id="523846.Mfer_0066"/>
<protein>
    <submittedName>
        <fullName evidence="2">Putative cell wall biosynthesis protein</fullName>
    </submittedName>
</protein>
<dbReference type="EMBL" id="CP002278">
    <property type="protein sequence ID" value="ADP76870.1"/>
    <property type="molecule type" value="Genomic_DNA"/>
</dbReference>
<keyword evidence="3" id="KW-1185">Reference proteome</keyword>
<dbReference type="Proteomes" id="UP000002315">
    <property type="component" value="Chromosome"/>
</dbReference>
<keyword evidence="1" id="KW-1133">Transmembrane helix</keyword>
<dbReference type="HOGENOM" id="CLU_951918_0_0_2"/>
<dbReference type="AlphaFoldDB" id="E3GWY1"/>
<proteinExistence type="predicted"/>
<sequence length="285" mass="32011">MLKIIFAIILTSILTLLLNFLLRKLKPKNLFKKIRGGIPRGVGAAPFITLVFFTPHPYNLFIFIIGISAFLDDIIGRVKINKLGIEWGQLSRGIGMLTIAILGYSYFGIASFLIAFMVQPLNIADMQPGKACTTIITMASIVLIMMIFKGQNYYLPLLLLVVTLAYSPLDYKGKIMMGEIGNHSFAVALGICFYLLGGPLTVLIFLFLTSAFIAFIRRKYLEKYLEEKLGIKNPTFGDYFMDVMTGGGLGDFIRRLILGKRQIKVKNPVLIFLGFRRLLYNKVVK</sequence>